<gene>
    <name evidence="1" type="ORF">OEZ85_010947</name>
</gene>
<dbReference type="Proteomes" id="UP001244341">
    <property type="component" value="Chromosome 2b"/>
</dbReference>
<sequence>MLSLVVQGCVTRGQLGSTTCHRMQMATLLPLPASLLALAKVAGSSCSIAGAAVVAGLQLASFAVHVLLHLTHHPWFFVKVFWPIAVTMLITEVVPTDWTFADGSGAAPVQAALAAVLSVKVISKVPRLAAKFAPKLGKRWLLPIINWLARHVLPRIAAALARVLPRLARHVGKLIPKLTRFGTHLAGRMAPRYAQDQLVGTTQKMAFPSADGLLTDTVARCIDLLPPRNAASWCYMALLAVQLLMTAADRGHLWKPANRQLNLALGVLQAGMAVVLLLAMEAGAVLPGCNREQAQTCADVTVSEEAGMFDPRVANH</sequence>
<reference evidence="1 2" key="1">
    <citation type="submission" date="2023-05" db="EMBL/GenBank/DDBJ databases">
        <title>A 100% complete, gapless, phased diploid assembly of the Scenedesmus obliquus UTEX 3031 genome.</title>
        <authorList>
            <person name="Biondi T.C."/>
            <person name="Hanschen E.R."/>
            <person name="Kwon T."/>
            <person name="Eng W."/>
            <person name="Kruse C.P.S."/>
            <person name="Koehler S.I."/>
            <person name="Kunde Y."/>
            <person name="Gleasner C.D."/>
            <person name="You Mak K.T."/>
            <person name="Polle J."/>
            <person name="Hovde B.T."/>
            <person name="Starkenburg S.R."/>
        </authorList>
    </citation>
    <scope>NUCLEOTIDE SEQUENCE [LARGE SCALE GENOMIC DNA]</scope>
    <source>
        <strain evidence="1 2">DOE0152z</strain>
    </source>
</reference>
<organism evidence="1 2">
    <name type="scientific">Tetradesmus obliquus</name>
    <name type="common">Green alga</name>
    <name type="synonym">Acutodesmus obliquus</name>
    <dbReference type="NCBI Taxonomy" id="3088"/>
    <lineage>
        <taxon>Eukaryota</taxon>
        <taxon>Viridiplantae</taxon>
        <taxon>Chlorophyta</taxon>
        <taxon>core chlorophytes</taxon>
        <taxon>Chlorophyceae</taxon>
        <taxon>CS clade</taxon>
        <taxon>Sphaeropleales</taxon>
        <taxon>Scenedesmaceae</taxon>
        <taxon>Tetradesmus</taxon>
    </lineage>
</organism>
<name>A0ABY8TQX0_TETOB</name>
<protein>
    <submittedName>
        <fullName evidence="1">Uncharacterized protein</fullName>
    </submittedName>
</protein>
<keyword evidence="2" id="KW-1185">Reference proteome</keyword>
<proteinExistence type="predicted"/>
<accession>A0ABY8TQX0</accession>
<evidence type="ECO:0000313" key="1">
    <source>
        <dbReference type="EMBL" id="WIA10778.1"/>
    </source>
</evidence>
<evidence type="ECO:0000313" key="2">
    <source>
        <dbReference type="Proteomes" id="UP001244341"/>
    </source>
</evidence>
<dbReference type="EMBL" id="CP126209">
    <property type="protein sequence ID" value="WIA10778.1"/>
    <property type="molecule type" value="Genomic_DNA"/>
</dbReference>